<evidence type="ECO:0000313" key="2">
    <source>
        <dbReference type="EMBL" id="SEH99386.1"/>
    </source>
</evidence>
<keyword evidence="3" id="KW-1185">Reference proteome</keyword>
<organism evidence="2 3">
    <name type="scientific">Akkermansia glycaniphila</name>
    <dbReference type="NCBI Taxonomy" id="1679444"/>
    <lineage>
        <taxon>Bacteria</taxon>
        <taxon>Pseudomonadati</taxon>
        <taxon>Verrucomicrobiota</taxon>
        <taxon>Verrucomicrobiia</taxon>
        <taxon>Verrucomicrobiales</taxon>
        <taxon>Akkermansiaceae</taxon>
        <taxon>Akkermansia</taxon>
    </lineage>
</organism>
<sequence length="90" mass="10927">MAQTIDVFNRINPYLLIILLGMTYNFLSHECYMVDKWKITIDESRKIFQIMMILLRNYRTYFYMLSKFSQIAYTFNCFSEPSFQAIDCFL</sequence>
<evidence type="ECO:0000313" key="3">
    <source>
        <dbReference type="Proteomes" id="UP000176204"/>
    </source>
</evidence>
<dbReference type="KEGG" id="agl:PYTT_2386"/>
<dbReference type="EMBL" id="LT629973">
    <property type="protein sequence ID" value="SEH99386.1"/>
    <property type="molecule type" value="Genomic_DNA"/>
</dbReference>
<keyword evidence="1" id="KW-0812">Transmembrane</keyword>
<name>A0A1C7P9M8_9BACT</name>
<dbReference type="AlphaFoldDB" id="A0A1C7P9M8"/>
<feature type="transmembrane region" description="Helical" evidence="1">
    <location>
        <begin position="7"/>
        <end position="27"/>
    </location>
</feature>
<gene>
    <name evidence="2" type="ORF">PYTT_2386</name>
</gene>
<keyword evidence="1" id="KW-0472">Membrane</keyword>
<keyword evidence="1" id="KW-1133">Transmembrane helix</keyword>
<evidence type="ECO:0000256" key="1">
    <source>
        <dbReference type="SAM" id="Phobius"/>
    </source>
</evidence>
<protein>
    <submittedName>
        <fullName evidence="2">Uncharacterized protein</fullName>
    </submittedName>
</protein>
<dbReference type="Proteomes" id="UP000176204">
    <property type="component" value="Chromosome I"/>
</dbReference>
<proteinExistence type="predicted"/>
<reference evidence="3" key="1">
    <citation type="submission" date="2016-09" db="EMBL/GenBank/DDBJ databases">
        <authorList>
            <person name="Koehorst J."/>
        </authorList>
    </citation>
    <scope>NUCLEOTIDE SEQUENCE [LARGE SCALE GENOMIC DNA]</scope>
</reference>
<accession>A0A1C7P9M8</accession>